<gene>
    <name evidence="2" type="ORF">MUY27_05570</name>
</gene>
<sequence>MAAENINNQPVSELYIASRGQINHYHLSIGLRLIWLNNSQAFMFGIYSATVVVKAPNAFLLAQERNLAMVIPIIGFLISLFILGDVIASLIQMHKLNCNYNHGPEEERLFPLVYTNLFNRMLQHLSPVLSSLLFILIWGGLILFDHGLLNL</sequence>
<evidence type="ECO:0000256" key="1">
    <source>
        <dbReference type="SAM" id="Phobius"/>
    </source>
</evidence>
<evidence type="ECO:0000313" key="3">
    <source>
        <dbReference type="Proteomes" id="UP001139450"/>
    </source>
</evidence>
<keyword evidence="3" id="KW-1185">Reference proteome</keyword>
<keyword evidence="1" id="KW-0812">Transmembrane</keyword>
<dbReference type="EMBL" id="JALJEJ010000002">
    <property type="protein sequence ID" value="MCJ8209167.1"/>
    <property type="molecule type" value="Genomic_DNA"/>
</dbReference>
<protein>
    <submittedName>
        <fullName evidence="2">Uncharacterized protein</fullName>
    </submittedName>
</protein>
<feature type="transmembrane region" description="Helical" evidence="1">
    <location>
        <begin position="41"/>
        <end position="62"/>
    </location>
</feature>
<organism evidence="2 3">
    <name type="scientific">Mucilaginibacter straminoryzae</name>
    <dbReference type="NCBI Taxonomy" id="2932774"/>
    <lineage>
        <taxon>Bacteria</taxon>
        <taxon>Pseudomonadati</taxon>
        <taxon>Bacteroidota</taxon>
        <taxon>Sphingobacteriia</taxon>
        <taxon>Sphingobacteriales</taxon>
        <taxon>Sphingobacteriaceae</taxon>
        <taxon>Mucilaginibacter</taxon>
    </lineage>
</organism>
<evidence type="ECO:0000313" key="2">
    <source>
        <dbReference type="EMBL" id="MCJ8209167.1"/>
    </source>
</evidence>
<comment type="caution">
    <text evidence="2">The sequence shown here is derived from an EMBL/GenBank/DDBJ whole genome shotgun (WGS) entry which is preliminary data.</text>
</comment>
<feature type="transmembrane region" description="Helical" evidence="1">
    <location>
        <begin position="124"/>
        <end position="144"/>
    </location>
</feature>
<dbReference type="AlphaFoldDB" id="A0A9X1X0V1"/>
<accession>A0A9X1X0V1</accession>
<keyword evidence="1" id="KW-0472">Membrane</keyword>
<keyword evidence="1" id="KW-1133">Transmembrane helix</keyword>
<reference evidence="2" key="1">
    <citation type="submission" date="2022-04" db="EMBL/GenBank/DDBJ databases">
        <title>Mucilaginibacter sp. RS28 isolated from freshwater.</title>
        <authorList>
            <person name="Ko S.-R."/>
        </authorList>
    </citation>
    <scope>NUCLEOTIDE SEQUENCE</scope>
    <source>
        <strain evidence="2">RS28</strain>
    </source>
</reference>
<proteinExistence type="predicted"/>
<dbReference type="Proteomes" id="UP001139450">
    <property type="component" value="Unassembled WGS sequence"/>
</dbReference>
<feature type="transmembrane region" description="Helical" evidence="1">
    <location>
        <begin position="69"/>
        <end position="91"/>
    </location>
</feature>
<name>A0A9X1X0V1_9SPHI</name>
<dbReference type="RefSeq" id="WP_245128997.1">
    <property type="nucleotide sequence ID" value="NZ_JALJEJ010000002.1"/>
</dbReference>